<gene>
    <name evidence="5" type="primary">acoA_1</name>
    <name evidence="5" type="ORF">DSM104329_00025</name>
</gene>
<dbReference type="CDD" id="cd02000">
    <property type="entry name" value="TPP_E1_PDC_ADC_BCADC"/>
    <property type="match status" value="1"/>
</dbReference>
<proteinExistence type="predicted"/>
<dbReference type="PANTHER" id="PTHR11516:SF60">
    <property type="entry name" value="PYRUVATE DEHYDROGENASE E1 COMPONENT SUBUNIT ALPHA"/>
    <property type="match status" value="1"/>
</dbReference>
<dbReference type="InterPro" id="IPR050642">
    <property type="entry name" value="PDH_E1_Alpha_Subunit"/>
</dbReference>
<evidence type="ECO:0000259" key="4">
    <source>
        <dbReference type="Pfam" id="PF00676"/>
    </source>
</evidence>
<dbReference type="GO" id="GO:0006086">
    <property type="term" value="P:pyruvate decarboxylation to acetyl-CoA"/>
    <property type="evidence" value="ECO:0007669"/>
    <property type="project" value="TreeGrafter"/>
</dbReference>
<keyword evidence="6" id="KW-1185">Reference proteome</keyword>
<dbReference type="PANTHER" id="PTHR11516">
    <property type="entry name" value="PYRUVATE DEHYDROGENASE E1 COMPONENT, ALPHA SUBUNIT BACTERIAL AND ORGANELLAR"/>
    <property type="match status" value="1"/>
</dbReference>
<protein>
    <submittedName>
        <fullName evidence="5">Acetoin:2,6-dichlorophenolindophenol oxidoreductase subunit alpha</fullName>
        <ecNumber evidence="5">1.1.1.-</ecNumber>
    </submittedName>
</protein>
<accession>A0A9E7BW28</accession>
<dbReference type="Proteomes" id="UP001162834">
    <property type="component" value="Chromosome"/>
</dbReference>
<dbReference type="InterPro" id="IPR029061">
    <property type="entry name" value="THDP-binding"/>
</dbReference>
<dbReference type="AlphaFoldDB" id="A0A9E7BW28"/>
<dbReference type="KEGG" id="sbae:DSM104329_00025"/>
<dbReference type="Pfam" id="PF00676">
    <property type="entry name" value="E1_dh"/>
    <property type="match status" value="1"/>
</dbReference>
<evidence type="ECO:0000256" key="2">
    <source>
        <dbReference type="ARBA" id="ARBA00023002"/>
    </source>
</evidence>
<dbReference type="GO" id="GO:0000287">
    <property type="term" value="F:magnesium ion binding"/>
    <property type="evidence" value="ECO:0007669"/>
    <property type="project" value="UniProtKB-ARBA"/>
</dbReference>
<dbReference type="InterPro" id="IPR001017">
    <property type="entry name" value="DH_E1"/>
</dbReference>
<dbReference type="GO" id="GO:0004739">
    <property type="term" value="F:pyruvate dehydrogenase (acetyl-transferring) activity"/>
    <property type="evidence" value="ECO:0007669"/>
    <property type="project" value="TreeGrafter"/>
</dbReference>
<keyword evidence="2 5" id="KW-0560">Oxidoreductase</keyword>
<feature type="domain" description="Dehydrogenase E1 component" evidence="4">
    <location>
        <begin position="12"/>
        <end position="310"/>
    </location>
</feature>
<keyword evidence="3" id="KW-0786">Thiamine pyrophosphate</keyword>
<name>A0A9E7BW28_9ACTN</name>
<reference evidence="5" key="1">
    <citation type="journal article" date="2022" name="Int. J. Syst. Evol. Microbiol.">
        <title>Pseudomonas aegrilactucae sp. nov. and Pseudomonas morbosilactucae sp. nov., pathogens causing bacterial rot of lettuce in Japan.</title>
        <authorList>
            <person name="Sawada H."/>
            <person name="Fujikawa T."/>
            <person name="Satou M."/>
        </authorList>
    </citation>
    <scope>NUCLEOTIDE SEQUENCE</scope>
    <source>
        <strain evidence="5">0166_1</strain>
    </source>
</reference>
<evidence type="ECO:0000313" key="6">
    <source>
        <dbReference type="Proteomes" id="UP001162834"/>
    </source>
</evidence>
<sequence length="320" mass="33417">MKPDDGRAELLRRMLLMRRFDEAALSLVQSGRIRGTVHPYIGQEGCAAGVGAVFEPGDLMVSNHRGHGHCIAAGVEVDRMMAELFGRAGGSCHGMGGSMHIADFERGMLGANGIVGAGVPHAVGAALSLALDGHDRVVIAFFGDGATGQGVVFESMNLAALWSLPVLFVCETNGIASASALTEVLAVETVAEIAAAHGIASERVEGADVVEVRASAQRAADAIRSGGAPRLIECVVDRWGPHASRLAAMPDHRSAEDLAAARRRDPIARLREALIADGTLASPACDELDREAREAVEGAIAFAEMSPYPELAKTSGRGPW</sequence>
<dbReference type="EC" id="1.1.1.-" evidence="5"/>
<dbReference type="Gene3D" id="3.40.50.970">
    <property type="match status" value="1"/>
</dbReference>
<dbReference type="EMBL" id="CP087164">
    <property type="protein sequence ID" value="UGS33660.1"/>
    <property type="molecule type" value="Genomic_DNA"/>
</dbReference>
<organism evidence="5 6">
    <name type="scientific">Capillimicrobium parvum</name>
    <dbReference type="NCBI Taxonomy" id="2884022"/>
    <lineage>
        <taxon>Bacteria</taxon>
        <taxon>Bacillati</taxon>
        <taxon>Actinomycetota</taxon>
        <taxon>Thermoleophilia</taxon>
        <taxon>Solirubrobacterales</taxon>
        <taxon>Capillimicrobiaceae</taxon>
        <taxon>Capillimicrobium</taxon>
    </lineage>
</organism>
<evidence type="ECO:0000313" key="5">
    <source>
        <dbReference type="EMBL" id="UGS33660.1"/>
    </source>
</evidence>
<dbReference type="SUPFAM" id="SSF52518">
    <property type="entry name" value="Thiamin diphosphate-binding fold (THDP-binding)"/>
    <property type="match status" value="1"/>
</dbReference>
<comment type="cofactor">
    <cofactor evidence="1">
        <name>thiamine diphosphate</name>
        <dbReference type="ChEBI" id="CHEBI:58937"/>
    </cofactor>
</comment>
<evidence type="ECO:0000256" key="1">
    <source>
        <dbReference type="ARBA" id="ARBA00001964"/>
    </source>
</evidence>
<evidence type="ECO:0000256" key="3">
    <source>
        <dbReference type="ARBA" id="ARBA00023052"/>
    </source>
</evidence>